<evidence type="ECO:0000313" key="2">
    <source>
        <dbReference type="Proteomes" id="UP000186666"/>
    </source>
</evidence>
<keyword evidence="2" id="KW-1185">Reference proteome</keyword>
<dbReference type="Proteomes" id="UP000186666">
    <property type="component" value="Unassembled WGS sequence"/>
</dbReference>
<gene>
    <name evidence="1" type="ORF">SAMN05421578_104251</name>
</gene>
<dbReference type="EMBL" id="FTNK01000004">
    <property type="protein sequence ID" value="SIQ83040.1"/>
    <property type="molecule type" value="Genomic_DNA"/>
</dbReference>
<reference evidence="1 2" key="1">
    <citation type="submission" date="2017-01" db="EMBL/GenBank/DDBJ databases">
        <authorList>
            <person name="Varghese N."/>
            <person name="Submissions S."/>
        </authorList>
    </citation>
    <scope>NUCLEOTIDE SEQUENCE [LARGE SCALE GENOMIC DNA]</scope>
    <source>
        <strain evidence="1 2">ATCC 23464</strain>
    </source>
</reference>
<comment type="caution">
    <text evidence="1">The sequence shown here is derived from an EMBL/GenBank/DDBJ whole genome shotgun (WGS) entry which is preliminary data.</text>
</comment>
<sequence length="192" mass="22291">MTLTGWVINTQSFIDDDYGYVNIATTWKGKDMPSKPKQNEPIEVMWSNESLYGVIGSKVGDFIETHGVNASLQEGIFTHRSIAEQLVKTFSGLKINEIRWRENPLEHTLNNGKPRMKRAKWLPEKEVDIVYMYSDTYVDVCNPQLVHTDFFTAIRANEDYEHNWLMCTKQTKEKLEAMKFKNIRIVESTIHG</sequence>
<protein>
    <submittedName>
        <fullName evidence="1">Uncharacterized protein</fullName>
    </submittedName>
</protein>
<accession>A0ABY1JVB4</accession>
<evidence type="ECO:0000313" key="1">
    <source>
        <dbReference type="EMBL" id="SIQ83040.1"/>
    </source>
</evidence>
<organism evidence="1 2">
    <name type="scientific">Paenibacillus macquariensis</name>
    <dbReference type="NCBI Taxonomy" id="948756"/>
    <lineage>
        <taxon>Bacteria</taxon>
        <taxon>Bacillati</taxon>
        <taxon>Bacillota</taxon>
        <taxon>Bacilli</taxon>
        <taxon>Bacillales</taxon>
        <taxon>Paenibacillaceae</taxon>
        <taxon>Paenibacillus</taxon>
    </lineage>
</organism>
<name>A0ABY1JVB4_9BACL</name>
<proteinExistence type="predicted"/>